<dbReference type="Proteomes" id="UP000183203">
    <property type="component" value="Unassembled WGS sequence"/>
</dbReference>
<gene>
    <name evidence="6" type="ORF">SAMN05216418_1821</name>
</gene>
<proteinExistence type="inferred from homology"/>
<dbReference type="EMBL" id="FMYG01000003">
    <property type="protein sequence ID" value="SDC17955.1"/>
    <property type="molecule type" value="Genomic_DNA"/>
</dbReference>
<name>A0A1G6JHN4_9MICO</name>
<evidence type="ECO:0000256" key="2">
    <source>
        <dbReference type="ARBA" id="ARBA00023015"/>
    </source>
</evidence>
<dbReference type="Gene3D" id="1.10.10.10">
    <property type="entry name" value="Winged helix-like DNA-binding domain superfamily/Winged helix DNA-binding domain"/>
    <property type="match status" value="1"/>
</dbReference>
<dbReference type="InterPro" id="IPR036388">
    <property type="entry name" value="WH-like_DNA-bd_sf"/>
</dbReference>
<protein>
    <submittedName>
        <fullName evidence="6">DNA-binding transcriptional regulator, LysR family</fullName>
    </submittedName>
</protein>
<reference evidence="6" key="1">
    <citation type="submission" date="2016-09" db="EMBL/GenBank/DDBJ databases">
        <authorList>
            <person name="Capua I."/>
            <person name="De Benedictis P."/>
            <person name="Joannis T."/>
            <person name="Lombin L.H."/>
            <person name="Cattoli G."/>
        </authorList>
    </citation>
    <scope>NUCLEOTIDE SEQUENCE [LARGE SCALE GENOMIC DNA]</scope>
    <source>
        <strain evidence="6">NIO-1002</strain>
    </source>
</reference>
<dbReference type="AlphaFoldDB" id="A0A1G6JHN4"/>
<dbReference type="PROSITE" id="PS50931">
    <property type="entry name" value="HTH_LYSR"/>
    <property type="match status" value="1"/>
</dbReference>
<dbReference type="InterPro" id="IPR005119">
    <property type="entry name" value="LysR_subst-bd"/>
</dbReference>
<dbReference type="InterPro" id="IPR050950">
    <property type="entry name" value="HTH-type_LysR_regulators"/>
</dbReference>
<organism evidence="6">
    <name type="scientific">Microbacterium enclense</name>
    <dbReference type="NCBI Taxonomy" id="993073"/>
    <lineage>
        <taxon>Bacteria</taxon>
        <taxon>Bacillati</taxon>
        <taxon>Actinomycetota</taxon>
        <taxon>Actinomycetes</taxon>
        <taxon>Micrococcales</taxon>
        <taxon>Microbacteriaceae</taxon>
        <taxon>Microbacterium</taxon>
    </lineage>
</organism>
<dbReference type="Gene3D" id="3.40.190.10">
    <property type="entry name" value="Periplasmic binding protein-like II"/>
    <property type="match status" value="2"/>
</dbReference>
<keyword evidence="2" id="KW-0805">Transcription regulation</keyword>
<dbReference type="PANTHER" id="PTHR30419">
    <property type="entry name" value="HTH-TYPE TRANSCRIPTIONAL REGULATOR YBHD"/>
    <property type="match status" value="1"/>
</dbReference>
<evidence type="ECO:0000256" key="1">
    <source>
        <dbReference type="ARBA" id="ARBA00009437"/>
    </source>
</evidence>
<feature type="domain" description="HTH lysR-type" evidence="5">
    <location>
        <begin position="26"/>
        <end position="83"/>
    </location>
</feature>
<dbReference type="Pfam" id="PF03466">
    <property type="entry name" value="LysR_substrate"/>
    <property type="match status" value="1"/>
</dbReference>
<evidence type="ECO:0000256" key="4">
    <source>
        <dbReference type="ARBA" id="ARBA00023163"/>
    </source>
</evidence>
<comment type="similarity">
    <text evidence="1">Belongs to the LysR transcriptional regulatory family.</text>
</comment>
<dbReference type="SUPFAM" id="SSF53850">
    <property type="entry name" value="Periplasmic binding protein-like II"/>
    <property type="match status" value="1"/>
</dbReference>
<dbReference type="InterPro" id="IPR036390">
    <property type="entry name" value="WH_DNA-bd_sf"/>
</dbReference>
<dbReference type="Pfam" id="PF00126">
    <property type="entry name" value="HTH_1"/>
    <property type="match status" value="1"/>
</dbReference>
<dbReference type="PANTHER" id="PTHR30419:SF8">
    <property type="entry name" value="NITROGEN ASSIMILATION TRANSCRIPTIONAL ACTIVATOR-RELATED"/>
    <property type="match status" value="1"/>
</dbReference>
<keyword evidence="3 6" id="KW-0238">DNA-binding</keyword>
<evidence type="ECO:0000259" key="5">
    <source>
        <dbReference type="PROSITE" id="PS50931"/>
    </source>
</evidence>
<dbReference type="GO" id="GO:0003700">
    <property type="term" value="F:DNA-binding transcription factor activity"/>
    <property type="evidence" value="ECO:0007669"/>
    <property type="project" value="InterPro"/>
</dbReference>
<evidence type="ECO:0000313" key="6">
    <source>
        <dbReference type="EMBL" id="SDC17955.1"/>
    </source>
</evidence>
<dbReference type="STRING" id="993073.AS029_07810"/>
<evidence type="ECO:0000256" key="3">
    <source>
        <dbReference type="ARBA" id="ARBA00023125"/>
    </source>
</evidence>
<sequence>MRLSRWRKRCHDSQQYSCSRLTVFMYDLHRLRLLRELSLRGTLAAVAQALGYSPSAVSHQLSVLERETGVPLLEPVGRRVRLTPAAERLVMHTENILDELERAQASVAASRSEVSGHVRIAAFQSAGRAMLPGVVRRLSSQHPALRVTFAHISADAAVLGLLARDFDVVLSERYPGEPSTAPVGVRTTVLLSDKLFLAVPADWPVGSLSDLATRPWVMEHAGSSVRRWTDSVCRGAGFEPSVMFESADVYLHAQLVTEGLAAAFLPGLSLRAQSEFRTVEVVAARSIELSVRQGSDASPVIATVTSALKDQARGFDARA</sequence>
<keyword evidence="4" id="KW-0804">Transcription</keyword>
<dbReference type="GO" id="GO:0005829">
    <property type="term" value="C:cytosol"/>
    <property type="evidence" value="ECO:0007669"/>
    <property type="project" value="TreeGrafter"/>
</dbReference>
<dbReference type="GO" id="GO:0003677">
    <property type="term" value="F:DNA binding"/>
    <property type="evidence" value="ECO:0007669"/>
    <property type="project" value="UniProtKB-KW"/>
</dbReference>
<dbReference type="InterPro" id="IPR000847">
    <property type="entry name" value="LysR_HTH_N"/>
</dbReference>
<accession>A0A1G6JHN4</accession>
<dbReference type="SUPFAM" id="SSF46785">
    <property type="entry name" value="Winged helix' DNA-binding domain"/>
    <property type="match status" value="1"/>
</dbReference>